<sequence length="220" mass="24275">MMASLRFGFIVLSMPKCASSSLQQALTPVCDVRFKDHMKHVDFAFVQRWVLPMLAARRAPAPFAPRVFCLMREPIDWLYSWYRYSWDEAGRPSAAGGAREGCPSFAAFLDAYFSPRPPRVGGVLRQTDFLRGADGTPGAIELIRFEDHARLLRMLEGMCGQALELKVTNRSRPRRDADFAGVDLAGLRRRLAAEYAVYDAIPAGEGPGLAGAPHAGARTA</sequence>
<evidence type="ECO:0000313" key="3">
    <source>
        <dbReference type="Proteomes" id="UP000562254"/>
    </source>
</evidence>
<organism evidence="2 3">
    <name type="scientific">Neoroseomonas alkaliterrae</name>
    <dbReference type="NCBI Taxonomy" id="1452450"/>
    <lineage>
        <taxon>Bacteria</taxon>
        <taxon>Pseudomonadati</taxon>
        <taxon>Pseudomonadota</taxon>
        <taxon>Alphaproteobacteria</taxon>
        <taxon>Acetobacterales</taxon>
        <taxon>Acetobacteraceae</taxon>
        <taxon>Neoroseomonas</taxon>
    </lineage>
</organism>
<proteinExistence type="predicted"/>
<name>A0A840YB42_9PROT</name>
<keyword evidence="3" id="KW-1185">Reference proteome</keyword>
<gene>
    <name evidence="2" type="ORF">FHS88_003237</name>
</gene>
<dbReference type="InterPro" id="IPR027417">
    <property type="entry name" value="P-loop_NTPase"/>
</dbReference>
<feature type="chain" id="PRO_5032950610" description="Sulfotransferase family protein" evidence="1">
    <location>
        <begin position="19"/>
        <end position="220"/>
    </location>
</feature>
<accession>A0A840YB42</accession>
<dbReference type="Proteomes" id="UP000562254">
    <property type="component" value="Unassembled WGS sequence"/>
</dbReference>
<protein>
    <recommendedName>
        <fullName evidence="4">Sulfotransferase family protein</fullName>
    </recommendedName>
</protein>
<evidence type="ECO:0008006" key="4">
    <source>
        <dbReference type="Google" id="ProtNLM"/>
    </source>
</evidence>
<dbReference type="EMBL" id="JACIJE010000009">
    <property type="protein sequence ID" value="MBB5691094.1"/>
    <property type="molecule type" value="Genomic_DNA"/>
</dbReference>
<feature type="signal peptide" evidence="1">
    <location>
        <begin position="1"/>
        <end position="18"/>
    </location>
</feature>
<comment type="caution">
    <text evidence="2">The sequence shown here is derived from an EMBL/GenBank/DDBJ whole genome shotgun (WGS) entry which is preliminary data.</text>
</comment>
<evidence type="ECO:0000256" key="1">
    <source>
        <dbReference type="SAM" id="SignalP"/>
    </source>
</evidence>
<dbReference type="AlphaFoldDB" id="A0A840YB42"/>
<dbReference type="RefSeq" id="WP_211842653.1">
    <property type="nucleotide sequence ID" value="NZ_JAAEDJ010000146.1"/>
</dbReference>
<keyword evidence="1" id="KW-0732">Signal</keyword>
<dbReference type="SUPFAM" id="SSF52540">
    <property type="entry name" value="P-loop containing nucleoside triphosphate hydrolases"/>
    <property type="match status" value="1"/>
</dbReference>
<evidence type="ECO:0000313" key="2">
    <source>
        <dbReference type="EMBL" id="MBB5691094.1"/>
    </source>
</evidence>
<reference evidence="2 3" key="1">
    <citation type="submission" date="2020-08" db="EMBL/GenBank/DDBJ databases">
        <title>Genomic Encyclopedia of Type Strains, Phase IV (KMG-IV): sequencing the most valuable type-strain genomes for metagenomic binning, comparative biology and taxonomic classification.</title>
        <authorList>
            <person name="Goeker M."/>
        </authorList>
    </citation>
    <scope>NUCLEOTIDE SEQUENCE [LARGE SCALE GENOMIC DNA]</scope>
    <source>
        <strain evidence="2 3">DSM 25895</strain>
    </source>
</reference>